<accession>A0A445GGF3</accession>
<proteinExistence type="predicted"/>
<dbReference type="InterPro" id="IPR032682">
    <property type="entry name" value="Cnd1_C"/>
</dbReference>
<reference evidence="3 4" key="1">
    <citation type="submission" date="2018-09" db="EMBL/GenBank/DDBJ databases">
        <title>A high-quality reference genome of wild soybean provides a powerful tool to mine soybean genomes.</title>
        <authorList>
            <person name="Xie M."/>
            <person name="Chung C.Y.L."/>
            <person name="Li M.-W."/>
            <person name="Wong F.-L."/>
            <person name="Chan T.-F."/>
            <person name="Lam H.-M."/>
        </authorList>
    </citation>
    <scope>NUCLEOTIDE SEQUENCE [LARGE SCALE GENOMIC DNA]</scope>
    <source>
        <strain evidence="4">cv. W05</strain>
        <tissue evidence="3">Hypocotyl of etiolated seedlings</tissue>
    </source>
</reference>
<dbReference type="Proteomes" id="UP000289340">
    <property type="component" value="Chromosome 16"/>
</dbReference>
<keyword evidence="1" id="KW-0812">Transmembrane</keyword>
<protein>
    <submittedName>
        <fullName evidence="3">Beta-adaptin-like protein C</fullName>
    </submittedName>
</protein>
<keyword evidence="1" id="KW-0472">Membrane</keyword>
<evidence type="ECO:0000313" key="4">
    <source>
        <dbReference type="Proteomes" id="UP000289340"/>
    </source>
</evidence>
<comment type="caution">
    <text evidence="3">The sequence shown here is derived from an EMBL/GenBank/DDBJ whole genome shotgun (WGS) entry which is preliminary data.</text>
</comment>
<evidence type="ECO:0000259" key="2">
    <source>
        <dbReference type="Pfam" id="PF12717"/>
    </source>
</evidence>
<gene>
    <name evidence="3" type="ORF">D0Y65_043159</name>
</gene>
<feature type="transmembrane region" description="Helical" evidence="1">
    <location>
        <begin position="20"/>
        <end position="37"/>
    </location>
</feature>
<name>A0A445GGF3_GLYSO</name>
<dbReference type="InterPro" id="IPR011989">
    <property type="entry name" value="ARM-like"/>
</dbReference>
<feature type="domain" description="Condensin complex subunit 1 C-terminal" evidence="2">
    <location>
        <begin position="92"/>
        <end position="122"/>
    </location>
</feature>
<feature type="transmembrane region" description="Helical" evidence="1">
    <location>
        <begin position="43"/>
        <end position="64"/>
    </location>
</feature>
<sequence>MPIKPDLKWPKEAWILGQDVSVGFTSIMYTILFPHFWLPLCALLHTIASHPLPIAAICNFSNCIQKMGKKRKHSETTHDEAQPQKECTHLGLIRALAVRTMGCVRVDKITEYLCDPLQRCLNILDNRCTASKNIFFSELKY</sequence>
<dbReference type="Gene3D" id="1.25.10.10">
    <property type="entry name" value="Leucine-rich Repeat Variant"/>
    <property type="match status" value="1"/>
</dbReference>
<dbReference type="EMBL" id="QZWG01000016">
    <property type="protein sequence ID" value="RZB60258.1"/>
    <property type="molecule type" value="Genomic_DNA"/>
</dbReference>
<organism evidence="3 4">
    <name type="scientific">Glycine soja</name>
    <name type="common">Wild soybean</name>
    <dbReference type="NCBI Taxonomy" id="3848"/>
    <lineage>
        <taxon>Eukaryota</taxon>
        <taxon>Viridiplantae</taxon>
        <taxon>Streptophyta</taxon>
        <taxon>Embryophyta</taxon>
        <taxon>Tracheophyta</taxon>
        <taxon>Spermatophyta</taxon>
        <taxon>Magnoliopsida</taxon>
        <taxon>eudicotyledons</taxon>
        <taxon>Gunneridae</taxon>
        <taxon>Pentapetalae</taxon>
        <taxon>rosids</taxon>
        <taxon>fabids</taxon>
        <taxon>Fabales</taxon>
        <taxon>Fabaceae</taxon>
        <taxon>Papilionoideae</taxon>
        <taxon>50 kb inversion clade</taxon>
        <taxon>NPAAA clade</taxon>
        <taxon>indigoferoid/millettioid clade</taxon>
        <taxon>Phaseoleae</taxon>
        <taxon>Glycine</taxon>
        <taxon>Glycine subgen. Soja</taxon>
    </lineage>
</organism>
<dbReference type="AlphaFoldDB" id="A0A445GGF3"/>
<evidence type="ECO:0000256" key="1">
    <source>
        <dbReference type="SAM" id="Phobius"/>
    </source>
</evidence>
<dbReference type="Pfam" id="PF12717">
    <property type="entry name" value="Cnd1"/>
    <property type="match status" value="1"/>
</dbReference>
<evidence type="ECO:0000313" key="3">
    <source>
        <dbReference type="EMBL" id="RZB60258.1"/>
    </source>
</evidence>
<keyword evidence="1" id="KW-1133">Transmembrane helix</keyword>
<keyword evidence="4" id="KW-1185">Reference proteome</keyword>